<feature type="region of interest" description="Disordered" evidence="1">
    <location>
        <begin position="38"/>
        <end position="82"/>
    </location>
</feature>
<reference evidence="2 3" key="1">
    <citation type="submission" date="2024-01" db="EMBL/GenBank/DDBJ databases">
        <title>Genome assemblies of Stephania.</title>
        <authorList>
            <person name="Yang L."/>
        </authorList>
    </citation>
    <scope>NUCLEOTIDE SEQUENCE [LARGE SCALE GENOMIC DNA]</scope>
    <source>
        <strain evidence="2">JXDWG</strain>
        <tissue evidence="2">Leaf</tissue>
    </source>
</reference>
<dbReference type="AlphaFoldDB" id="A0AAP0EQI8"/>
<feature type="region of interest" description="Disordered" evidence="1">
    <location>
        <begin position="1"/>
        <end position="20"/>
    </location>
</feature>
<accession>A0AAP0EQI8</accession>
<feature type="compositionally biased region" description="Basic and acidic residues" evidence="1">
    <location>
        <begin position="57"/>
        <end position="82"/>
    </location>
</feature>
<evidence type="ECO:0000256" key="1">
    <source>
        <dbReference type="SAM" id="MobiDB-lite"/>
    </source>
</evidence>
<evidence type="ECO:0000313" key="2">
    <source>
        <dbReference type="EMBL" id="KAK9095012.1"/>
    </source>
</evidence>
<comment type="caution">
    <text evidence="2">The sequence shown here is derived from an EMBL/GenBank/DDBJ whole genome shotgun (WGS) entry which is preliminary data.</text>
</comment>
<proteinExistence type="predicted"/>
<evidence type="ECO:0000313" key="3">
    <source>
        <dbReference type="Proteomes" id="UP001419268"/>
    </source>
</evidence>
<keyword evidence="3" id="KW-1185">Reference proteome</keyword>
<protein>
    <submittedName>
        <fullName evidence="2">Uncharacterized protein</fullName>
    </submittedName>
</protein>
<name>A0AAP0EQI8_9MAGN</name>
<sequence>MLTTRSVDPPLGLGFPDVSSLDDESLELGVVRNHGEALASERADDEEYLAKRSGGSSRRERERERESPRPRESMRVRVRGEI</sequence>
<organism evidence="2 3">
    <name type="scientific">Stephania cephalantha</name>
    <dbReference type="NCBI Taxonomy" id="152367"/>
    <lineage>
        <taxon>Eukaryota</taxon>
        <taxon>Viridiplantae</taxon>
        <taxon>Streptophyta</taxon>
        <taxon>Embryophyta</taxon>
        <taxon>Tracheophyta</taxon>
        <taxon>Spermatophyta</taxon>
        <taxon>Magnoliopsida</taxon>
        <taxon>Ranunculales</taxon>
        <taxon>Menispermaceae</taxon>
        <taxon>Menispermoideae</taxon>
        <taxon>Cissampelideae</taxon>
        <taxon>Stephania</taxon>
    </lineage>
</organism>
<gene>
    <name evidence="2" type="ORF">Scep_026481</name>
</gene>
<dbReference type="EMBL" id="JBBNAG010000011">
    <property type="protein sequence ID" value="KAK9095012.1"/>
    <property type="molecule type" value="Genomic_DNA"/>
</dbReference>
<dbReference type="Proteomes" id="UP001419268">
    <property type="component" value="Unassembled WGS sequence"/>
</dbReference>